<keyword evidence="2" id="KW-1277">Toxin-antitoxin system</keyword>
<dbReference type="NCBIfam" id="TIGR02384">
    <property type="entry name" value="RelB_DinJ"/>
    <property type="match status" value="1"/>
</dbReference>
<organism evidence="3 4">
    <name type="scientific">Gallibacterium anatis 12656/12</name>
    <dbReference type="NCBI Taxonomy" id="1195244"/>
    <lineage>
        <taxon>Bacteria</taxon>
        <taxon>Pseudomonadati</taxon>
        <taxon>Pseudomonadota</taxon>
        <taxon>Gammaproteobacteria</taxon>
        <taxon>Pasteurellales</taxon>
        <taxon>Pasteurellaceae</taxon>
        <taxon>Gallibacterium</taxon>
    </lineage>
</organism>
<evidence type="ECO:0000313" key="4">
    <source>
        <dbReference type="Proteomes" id="UP000016529"/>
    </source>
</evidence>
<dbReference type="InterPro" id="IPR013321">
    <property type="entry name" value="Arc_rbn_hlx_hlx"/>
</dbReference>
<dbReference type="Proteomes" id="UP000016529">
    <property type="component" value="Unassembled WGS sequence"/>
</dbReference>
<dbReference type="AlphaFoldDB" id="U1GJN5"/>
<comment type="caution">
    <text evidence="3">The sequence shown here is derived from an EMBL/GenBank/DDBJ whole genome shotgun (WGS) entry which is preliminary data.</text>
</comment>
<evidence type="ECO:0000256" key="2">
    <source>
        <dbReference type="ARBA" id="ARBA00022649"/>
    </source>
</evidence>
<evidence type="ECO:0000256" key="1">
    <source>
        <dbReference type="ARBA" id="ARBA00010562"/>
    </source>
</evidence>
<gene>
    <name evidence="3" type="ORF">N561_09150</name>
</gene>
<dbReference type="EMBL" id="AVOX01000044">
    <property type="protein sequence ID" value="ERF77877.1"/>
    <property type="molecule type" value="Genomic_DNA"/>
</dbReference>
<dbReference type="GO" id="GO:0006351">
    <property type="term" value="P:DNA-templated transcription"/>
    <property type="evidence" value="ECO:0007669"/>
    <property type="project" value="TreeGrafter"/>
</dbReference>
<comment type="similarity">
    <text evidence="1">Belongs to the RelB/DinJ antitoxin family.</text>
</comment>
<evidence type="ECO:0000313" key="3">
    <source>
        <dbReference type="EMBL" id="ERF77877.1"/>
    </source>
</evidence>
<dbReference type="InterPro" id="IPR007337">
    <property type="entry name" value="RelB/DinJ"/>
</dbReference>
<dbReference type="PATRIC" id="fig|1195244.3.peg.1758"/>
<dbReference type="PANTHER" id="PTHR38781:SF1">
    <property type="entry name" value="ANTITOXIN DINJ-RELATED"/>
    <property type="match status" value="1"/>
</dbReference>
<dbReference type="GO" id="GO:0006355">
    <property type="term" value="P:regulation of DNA-templated transcription"/>
    <property type="evidence" value="ECO:0007669"/>
    <property type="project" value="InterPro"/>
</dbReference>
<reference evidence="3 4" key="1">
    <citation type="journal article" date="2013" name="Genome Announc.">
        <title>Draft Genome Sequence of Gallibacterium anatis bv. haemolytica 12656-12 Liver, an Isolate Obtained from the Liver of a Septicemic Chicken.</title>
        <authorList>
            <person name="Kudirkiene E."/>
            <person name="Christensen H."/>
            <person name="Bojesen A.M."/>
        </authorList>
    </citation>
    <scope>NUCLEOTIDE SEQUENCE [LARGE SCALE GENOMIC DNA]</scope>
    <source>
        <strain evidence="3">12656/12</strain>
    </source>
</reference>
<name>U1GJN5_9PAST</name>
<dbReference type="PANTHER" id="PTHR38781">
    <property type="entry name" value="ANTITOXIN DINJ-RELATED"/>
    <property type="match status" value="1"/>
</dbReference>
<accession>U1GJN5</accession>
<dbReference type="Gene3D" id="1.10.1220.10">
    <property type="entry name" value="Met repressor-like"/>
    <property type="match status" value="1"/>
</dbReference>
<proteinExistence type="inferred from homology"/>
<dbReference type="Pfam" id="PF04221">
    <property type="entry name" value="RelB"/>
    <property type="match status" value="1"/>
</dbReference>
<protein>
    <submittedName>
        <fullName evidence="3">Antitoxin</fullName>
    </submittedName>
</protein>
<sequence length="100" mass="11642">MQSICGEYNMATTNLNFRVDEKLKKQAQSVIDSYGLTFTQVFKMFLYQVAKTGKIPVSLDYNAREVYRDDVIQELLQAKEEEGTTFTSTSELIEWLRRDN</sequence>